<dbReference type="InterPro" id="IPR052035">
    <property type="entry name" value="ZnF_BED_domain_contain"/>
</dbReference>
<reference evidence="6" key="1">
    <citation type="submission" date="2020-05" db="EMBL/GenBank/DDBJ databases">
        <authorList>
            <person name="Rincon C."/>
            <person name="Sanders R I."/>
            <person name="Robbins C."/>
            <person name="Chaturvedi A."/>
        </authorList>
    </citation>
    <scope>NUCLEOTIDE SEQUENCE</scope>
    <source>
        <strain evidence="6">CHB12</strain>
    </source>
</reference>
<gene>
    <name evidence="6" type="ORF">CHRIB12_LOCUS19365</name>
    <name evidence="7" type="ORF">CHRIB12_LOCUS21429</name>
</gene>
<evidence type="ECO:0000256" key="2">
    <source>
        <dbReference type="ARBA" id="ARBA00022723"/>
    </source>
</evidence>
<evidence type="ECO:0000313" key="8">
    <source>
        <dbReference type="Proteomes" id="UP000684084"/>
    </source>
</evidence>
<name>A0A916EGH3_9GLOM</name>
<dbReference type="EMBL" id="CAGKOT010000053">
    <property type="protein sequence ID" value="CAB5385541.1"/>
    <property type="molecule type" value="Genomic_DNA"/>
</dbReference>
<keyword evidence="2" id="KW-0479">Metal-binding</keyword>
<protein>
    <submittedName>
        <fullName evidence="6">Uncharacterized protein</fullName>
    </submittedName>
</protein>
<dbReference type="Proteomes" id="UP000684084">
    <property type="component" value="Unassembled WGS sequence"/>
</dbReference>
<dbReference type="PANTHER" id="PTHR46481">
    <property type="entry name" value="ZINC FINGER BED DOMAIN-CONTAINING PROTEIN 4"/>
    <property type="match status" value="1"/>
</dbReference>
<keyword evidence="3" id="KW-0863">Zinc-finger</keyword>
<keyword evidence="5" id="KW-0539">Nucleus</keyword>
<dbReference type="GO" id="GO:0008270">
    <property type="term" value="F:zinc ion binding"/>
    <property type="evidence" value="ECO:0007669"/>
    <property type="project" value="UniProtKB-KW"/>
</dbReference>
<comment type="caution">
    <text evidence="6">The sequence shown here is derived from an EMBL/GenBank/DDBJ whole genome shotgun (WGS) entry which is preliminary data.</text>
</comment>
<dbReference type="EMBL" id="CAGKOT010000067">
    <property type="protein sequence ID" value="CAB5390212.1"/>
    <property type="molecule type" value="Genomic_DNA"/>
</dbReference>
<dbReference type="PANTHER" id="PTHR46481:SF10">
    <property type="entry name" value="ZINC FINGER BED DOMAIN-CONTAINING PROTEIN 39"/>
    <property type="match status" value="1"/>
</dbReference>
<accession>A0A916EGH3</accession>
<dbReference type="AlphaFoldDB" id="A0A916EGH3"/>
<evidence type="ECO:0000256" key="5">
    <source>
        <dbReference type="ARBA" id="ARBA00023242"/>
    </source>
</evidence>
<keyword evidence="4" id="KW-0862">Zinc</keyword>
<proteinExistence type="predicted"/>
<evidence type="ECO:0000256" key="4">
    <source>
        <dbReference type="ARBA" id="ARBA00022833"/>
    </source>
</evidence>
<dbReference type="OrthoDB" id="2447835at2759"/>
<comment type="subcellular location">
    <subcellularLocation>
        <location evidence="1">Nucleus</location>
    </subcellularLocation>
</comment>
<evidence type="ECO:0000313" key="6">
    <source>
        <dbReference type="EMBL" id="CAB5385541.1"/>
    </source>
</evidence>
<evidence type="ECO:0000256" key="3">
    <source>
        <dbReference type="ARBA" id="ARBA00022771"/>
    </source>
</evidence>
<evidence type="ECO:0000256" key="1">
    <source>
        <dbReference type="ARBA" id="ARBA00004123"/>
    </source>
</evidence>
<evidence type="ECO:0000313" key="7">
    <source>
        <dbReference type="EMBL" id="CAB5390212.1"/>
    </source>
</evidence>
<sequence>MSTERTIEIRLQSEDNYINIIDIENLTPPENLLPPLEDTNSIEEYTKNAFYKLLDKEHNLNFQTKSKGGSKLQSWIYNWGERKNYPTNSNKYIFECNQKLDNGENCAAQIETSGPTGNIISHLNRKHKIYEHFKPLSTIMPSLKQQYIHENAASVSLTCDLWTSRSKQGFLGVTCHFITPDFEIREITLAIQYLEYPHTGNAIQQALENNYSVGIAT</sequence>
<organism evidence="6 8">
    <name type="scientific">Rhizophagus irregularis</name>
    <dbReference type="NCBI Taxonomy" id="588596"/>
    <lineage>
        <taxon>Eukaryota</taxon>
        <taxon>Fungi</taxon>
        <taxon>Fungi incertae sedis</taxon>
        <taxon>Mucoromycota</taxon>
        <taxon>Glomeromycotina</taxon>
        <taxon>Glomeromycetes</taxon>
        <taxon>Glomerales</taxon>
        <taxon>Glomeraceae</taxon>
        <taxon>Rhizophagus</taxon>
    </lineage>
</organism>
<dbReference type="GO" id="GO:0005634">
    <property type="term" value="C:nucleus"/>
    <property type="evidence" value="ECO:0007669"/>
    <property type="project" value="UniProtKB-SubCell"/>
</dbReference>